<keyword evidence="6" id="KW-1185">Reference proteome</keyword>
<dbReference type="PANTHER" id="PTHR48112">
    <property type="entry name" value="HIGH MOBILITY GROUP PROTEIN DSP1"/>
    <property type="match status" value="1"/>
</dbReference>
<feature type="region of interest" description="Disordered" evidence="3">
    <location>
        <begin position="1"/>
        <end position="39"/>
    </location>
</feature>
<dbReference type="Proteomes" id="UP000270094">
    <property type="component" value="Unassembled WGS sequence"/>
</dbReference>
<name>A0A3P7I6X9_STRVU</name>
<dbReference type="InterPro" id="IPR036910">
    <property type="entry name" value="HMG_box_dom_sf"/>
</dbReference>
<proteinExistence type="predicted"/>
<protein>
    <recommendedName>
        <fullName evidence="4">HMG box domain-containing protein</fullName>
    </recommendedName>
</protein>
<dbReference type="GO" id="GO:0003677">
    <property type="term" value="F:DNA binding"/>
    <property type="evidence" value="ECO:0007669"/>
    <property type="project" value="UniProtKB-UniRule"/>
</dbReference>
<feature type="domain" description="HMG box" evidence="4">
    <location>
        <begin position="52"/>
        <end position="120"/>
    </location>
</feature>
<dbReference type="InterPro" id="IPR009071">
    <property type="entry name" value="HMG_box_dom"/>
</dbReference>
<feature type="DNA-binding region" description="HMG box" evidence="2">
    <location>
        <begin position="52"/>
        <end position="120"/>
    </location>
</feature>
<accession>A0A3P7I6X9</accession>
<organism evidence="5 6">
    <name type="scientific">Strongylus vulgaris</name>
    <name type="common">Blood worm</name>
    <dbReference type="NCBI Taxonomy" id="40348"/>
    <lineage>
        <taxon>Eukaryota</taxon>
        <taxon>Metazoa</taxon>
        <taxon>Ecdysozoa</taxon>
        <taxon>Nematoda</taxon>
        <taxon>Chromadorea</taxon>
        <taxon>Rhabditida</taxon>
        <taxon>Rhabditina</taxon>
        <taxon>Rhabditomorpha</taxon>
        <taxon>Strongyloidea</taxon>
        <taxon>Strongylidae</taxon>
        <taxon>Strongylus</taxon>
    </lineage>
</organism>
<evidence type="ECO:0000313" key="5">
    <source>
        <dbReference type="EMBL" id="VDM68600.1"/>
    </source>
</evidence>
<dbReference type="EMBL" id="UYYB01009365">
    <property type="protein sequence ID" value="VDM68600.1"/>
    <property type="molecule type" value="Genomic_DNA"/>
</dbReference>
<dbReference type="GO" id="GO:0005634">
    <property type="term" value="C:nucleus"/>
    <property type="evidence" value="ECO:0007669"/>
    <property type="project" value="UniProtKB-UniRule"/>
</dbReference>
<dbReference type="SUPFAM" id="SSF47095">
    <property type="entry name" value="HMG-box"/>
    <property type="match status" value="1"/>
</dbReference>
<evidence type="ECO:0000256" key="3">
    <source>
        <dbReference type="SAM" id="MobiDB-lite"/>
    </source>
</evidence>
<evidence type="ECO:0000256" key="1">
    <source>
        <dbReference type="ARBA" id="ARBA00023125"/>
    </source>
</evidence>
<evidence type="ECO:0000256" key="2">
    <source>
        <dbReference type="PROSITE-ProRule" id="PRU00267"/>
    </source>
</evidence>
<dbReference type="OrthoDB" id="10009055at2759"/>
<keyword evidence="1 2" id="KW-0238">DNA-binding</keyword>
<evidence type="ECO:0000259" key="4">
    <source>
        <dbReference type="PROSITE" id="PS50118"/>
    </source>
</evidence>
<dbReference type="Pfam" id="PF00505">
    <property type="entry name" value="HMG_box"/>
    <property type="match status" value="1"/>
</dbReference>
<dbReference type="Gene3D" id="1.10.30.10">
    <property type="entry name" value="High mobility group box domain"/>
    <property type="match status" value="1"/>
</dbReference>
<gene>
    <name evidence="5" type="ORF">SVUK_LOCUS3598</name>
</gene>
<sequence length="131" mass="14506">MEKEMSPLARNGSTGPSELDMELDENDTDGAESTASKSGMMSTWLAAQPKLTAKSKSGYILFSAEIRKRIMHENPDSGFGEVSKIVGIEWKKLSDDQKRQYEVRAEYIASERAKQEAARVASEKSLQVCSL</sequence>
<evidence type="ECO:0000313" key="6">
    <source>
        <dbReference type="Proteomes" id="UP000270094"/>
    </source>
</evidence>
<reference evidence="5 6" key="1">
    <citation type="submission" date="2018-11" db="EMBL/GenBank/DDBJ databases">
        <authorList>
            <consortium name="Pathogen Informatics"/>
        </authorList>
    </citation>
    <scope>NUCLEOTIDE SEQUENCE [LARGE SCALE GENOMIC DNA]</scope>
</reference>
<dbReference type="PROSITE" id="PS50118">
    <property type="entry name" value="HMG_BOX_2"/>
    <property type="match status" value="1"/>
</dbReference>
<keyword evidence="2" id="KW-0539">Nucleus</keyword>
<dbReference type="AlphaFoldDB" id="A0A3P7I6X9"/>
<dbReference type="InterPro" id="IPR050342">
    <property type="entry name" value="HMGB"/>
</dbReference>
<feature type="compositionally biased region" description="Acidic residues" evidence="3">
    <location>
        <begin position="19"/>
        <end position="30"/>
    </location>
</feature>
<dbReference type="SMART" id="SM00398">
    <property type="entry name" value="HMG"/>
    <property type="match status" value="1"/>
</dbReference>